<name>A0A6P5WPE7_DURZI</name>
<evidence type="ECO:0000313" key="1">
    <source>
        <dbReference type="Proteomes" id="UP000515121"/>
    </source>
</evidence>
<dbReference type="KEGG" id="dzi:111276083"/>
<gene>
    <name evidence="2" type="primary">LOC111276083</name>
</gene>
<organism evidence="1 2">
    <name type="scientific">Durio zibethinus</name>
    <name type="common">Durian</name>
    <dbReference type="NCBI Taxonomy" id="66656"/>
    <lineage>
        <taxon>Eukaryota</taxon>
        <taxon>Viridiplantae</taxon>
        <taxon>Streptophyta</taxon>
        <taxon>Embryophyta</taxon>
        <taxon>Tracheophyta</taxon>
        <taxon>Spermatophyta</taxon>
        <taxon>Magnoliopsida</taxon>
        <taxon>eudicotyledons</taxon>
        <taxon>Gunneridae</taxon>
        <taxon>Pentapetalae</taxon>
        <taxon>rosids</taxon>
        <taxon>malvids</taxon>
        <taxon>Malvales</taxon>
        <taxon>Malvaceae</taxon>
        <taxon>Helicteroideae</taxon>
        <taxon>Durio</taxon>
    </lineage>
</organism>
<proteinExistence type="predicted"/>
<keyword evidence="1" id="KW-1185">Reference proteome</keyword>
<reference evidence="2" key="1">
    <citation type="submission" date="2025-08" db="UniProtKB">
        <authorList>
            <consortium name="RefSeq"/>
        </authorList>
    </citation>
    <scope>IDENTIFICATION</scope>
    <source>
        <tissue evidence="2">Fruit stalk</tissue>
    </source>
</reference>
<accession>A0A6P5WPE7</accession>
<dbReference type="GeneID" id="111276083"/>
<sequence>MFANIYFFRSKCSHLLSFPQFILAFSRKKNKRLPFLLNIRDNICPVLKKPITKAQKKVCFAMNQVGGKQKNNLGFEIWYEAFELHWRHLCECKSKKLRFIYPHTLSKFADLVCIMDRHASKEIPQRDCLQRNISCSNKLPAFKKKLWMLIPLAPWSTQVSQKEWTWKELTGGGLILNITQLRVIKYLSLQPRLEDFG</sequence>
<dbReference type="RefSeq" id="XP_022717597.1">
    <property type="nucleotide sequence ID" value="XM_022861862.1"/>
</dbReference>
<dbReference type="AlphaFoldDB" id="A0A6P5WPE7"/>
<protein>
    <submittedName>
        <fullName evidence="2">Uncharacterized protein LOC111276083 isoform X1</fullName>
    </submittedName>
</protein>
<evidence type="ECO:0000313" key="2">
    <source>
        <dbReference type="RefSeq" id="XP_022717597.1"/>
    </source>
</evidence>
<dbReference type="Proteomes" id="UP000515121">
    <property type="component" value="Unplaced"/>
</dbReference>